<dbReference type="Gene3D" id="1.10.8.50">
    <property type="match status" value="1"/>
</dbReference>
<proteinExistence type="inferred from homology"/>
<dbReference type="NCBIfam" id="NF002211">
    <property type="entry name" value="PRK01103.1"/>
    <property type="match status" value="1"/>
</dbReference>
<evidence type="ECO:0000256" key="8">
    <source>
        <dbReference type="ARBA" id="ARBA00022801"/>
    </source>
</evidence>
<dbReference type="SUPFAM" id="SSF46946">
    <property type="entry name" value="S13-like H2TH domain"/>
    <property type="match status" value="1"/>
</dbReference>
<evidence type="ECO:0000259" key="16">
    <source>
        <dbReference type="PROSITE" id="PS51066"/>
    </source>
</evidence>
<evidence type="ECO:0000256" key="15">
    <source>
        <dbReference type="ARBA" id="ARBA00044632"/>
    </source>
</evidence>
<dbReference type="GO" id="GO:0034039">
    <property type="term" value="F:8-oxo-7,8-dihydroguanine DNA N-glycosylase activity"/>
    <property type="evidence" value="ECO:0007669"/>
    <property type="project" value="TreeGrafter"/>
</dbReference>
<evidence type="ECO:0000313" key="18">
    <source>
        <dbReference type="EMBL" id="VAW32992.1"/>
    </source>
</evidence>
<dbReference type="Pfam" id="PF01149">
    <property type="entry name" value="Fapy_DNA_glyco"/>
    <property type="match status" value="1"/>
</dbReference>
<dbReference type="GO" id="GO:0140078">
    <property type="term" value="F:class I DNA-(apurinic or apyrimidinic site) endonuclease activity"/>
    <property type="evidence" value="ECO:0007669"/>
    <property type="project" value="UniProtKB-EC"/>
</dbReference>
<name>A0A3B0V2M4_9ZZZZ</name>
<evidence type="ECO:0000256" key="13">
    <source>
        <dbReference type="ARBA" id="ARBA00023268"/>
    </source>
</evidence>
<comment type="subunit">
    <text evidence="4">Monomer.</text>
</comment>
<keyword evidence="7" id="KW-0863">Zinc-finger</keyword>
<evidence type="ECO:0000256" key="4">
    <source>
        <dbReference type="ARBA" id="ARBA00011245"/>
    </source>
</evidence>
<keyword evidence="12" id="KW-0456">Lyase</keyword>
<keyword evidence="14 18" id="KW-0326">Glycosidase</keyword>
<dbReference type="InterPro" id="IPR015886">
    <property type="entry name" value="H2TH_FPG"/>
</dbReference>
<dbReference type="GO" id="GO:0006284">
    <property type="term" value="P:base-excision repair"/>
    <property type="evidence" value="ECO:0007669"/>
    <property type="project" value="InterPro"/>
</dbReference>
<comment type="catalytic activity">
    <reaction evidence="15">
        <text>2'-deoxyribonucleotide-(2'-deoxyribose 5'-phosphate)-2'-deoxyribonucleotide-DNA = a 3'-end 2'-deoxyribonucleotide-(2,3-dehydro-2,3-deoxyribose 5'-phosphate)-DNA + a 5'-end 5'-phospho-2'-deoxyribonucleoside-DNA + H(+)</text>
        <dbReference type="Rhea" id="RHEA:66592"/>
        <dbReference type="Rhea" id="RHEA-COMP:13180"/>
        <dbReference type="Rhea" id="RHEA-COMP:16897"/>
        <dbReference type="Rhea" id="RHEA-COMP:17067"/>
        <dbReference type="ChEBI" id="CHEBI:15378"/>
        <dbReference type="ChEBI" id="CHEBI:136412"/>
        <dbReference type="ChEBI" id="CHEBI:157695"/>
        <dbReference type="ChEBI" id="CHEBI:167181"/>
        <dbReference type="EC" id="4.2.99.18"/>
    </reaction>
</comment>
<evidence type="ECO:0000256" key="6">
    <source>
        <dbReference type="ARBA" id="ARBA00022763"/>
    </source>
</evidence>
<feature type="domain" description="FPG-type" evidence="16">
    <location>
        <begin position="237"/>
        <end position="264"/>
    </location>
</feature>
<evidence type="ECO:0000256" key="7">
    <source>
        <dbReference type="ARBA" id="ARBA00022771"/>
    </source>
</evidence>
<dbReference type="GO" id="GO:0003684">
    <property type="term" value="F:damaged DNA binding"/>
    <property type="evidence" value="ECO:0007669"/>
    <property type="project" value="InterPro"/>
</dbReference>
<keyword evidence="11" id="KW-0234">DNA repair</keyword>
<dbReference type="NCBIfam" id="TIGR00577">
    <property type="entry name" value="fpg"/>
    <property type="match status" value="1"/>
</dbReference>
<comment type="similarity">
    <text evidence="3">Belongs to the FPG family.</text>
</comment>
<evidence type="ECO:0000256" key="1">
    <source>
        <dbReference type="ARBA" id="ARBA00001668"/>
    </source>
</evidence>
<dbReference type="InterPro" id="IPR020629">
    <property type="entry name" value="FPG_Glyclase"/>
</dbReference>
<dbReference type="EC" id="3.2.2.23" evidence="18"/>
<dbReference type="PANTHER" id="PTHR22993">
    <property type="entry name" value="FORMAMIDOPYRIMIDINE-DNA GLYCOSYLASE"/>
    <property type="match status" value="1"/>
</dbReference>
<reference evidence="18" key="1">
    <citation type="submission" date="2018-06" db="EMBL/GenBank/DDBJ databases">
        <authorList>
            <person name="Zhirakovskaya E."/>
        </authorList>
    </citation>
    <scope>NUCLEOTIDE SEQUENCE</scope>
</reference>
<organism evidence="18">
    <name type="scientific">hydrothermal vent metagenome</name>
    <dbReference type="NCBI Taxonomy" id="652676"/>
    <lineage>
        <taxon>unclassified sequences</taxon>
        <taxon>metagenomes</taxon>
        <taxon>ecological metagenomes</taxon>
    </lineage>
</organism>
<evidence type="ECO:0000256" key="5">
    <source>
        <dbReference type="ARBA" id="ARBA00022723"/>
    </source>
</evidence>
<keyword evidence="6" id="KW-0227">DNA damage</keyword>
<dbReference type="AlphaFoldDB" id="A0A3B0V2M4"/>
<keyword evidence="9" id="KW-0862">Zinc</keyword>
<sequence length="264" mass="29348">MPELPEVETTVNGIKPWLENKQIQQINIYNSSLRWQIPADLPKKYLSQTITTINRRAKYILIHLQSKATLILHLGMSGSLVIVTEDTPLAKHDHFEMIMADGTTLRYNDPRRFGCVLDTQNYLQHRLIKYLGPEPLDKIFDGKLLKNKTNNKTQAVKNFIMDGKIVVGVGNIYACEALFMAGINPSKPAGKISLGKYQVLATAIKEVLAAAITAGGTTLKDFVNAQGKPGYFAQQLKVYARKGQPCIVCGTKISQKTIGQRSTF</sequence>
<keyword evidence="10" id="KW-0238">DNA-binding</keyword>
<dbReference type="InterPro" id="IPR035937">
    <property type="entry name" value="FPG_N"/>
</dbReference>
<evidence type="ECO:0000256" key="9">
    <source>
        <dbReference type="ARBA" id="ARBA00022833"/>
    </source>
</evidence>
<dbReference type="SUPFAM" id="SSF81624">
    <property type="entry name" value="N-terminal domain of MutM-like DNA repair proteins"/>
    <property type="match status" value="1"/>
</dbReference>
<dbReference type="FunFam" id="1.10.8.50:FF:000003">
    <property type="entry name" value="Formamidopyrimidine-DNA glycosylase"/>
    <property type="match status" value="1"/>
</dbReference>
<feature type="non-terminal residue" evidence="18">
    <location>
        <position position="264"/>
    </location>
</feature>
<dbReference type="GO" id="GO:0008270">
    <property type="term" value="F:zinc ion binding"/>
    <property type="evidence" value="ECO:0007669"/>
    <property type="project" value="UniProtKB-KW"/>
</dbReference>
<comment type="catalytic activity">
    <reaction evidence="1">
        <text>Hydrolysis of DNA containing ring-opened 7-methylguanine residues, releasing 2,6-diamino-4-hydroxy-5-(N-methyl)formamidopyrimidine.</text>
        <dbReference type="EC" id="3.2.2.23"/>
    </reaction>
</comment>
<keyword evidence="13" id="KW-0511">Multifunctional enzyme</keyword>
<evidence type="ECO:0000256" key="11">
    <source>
        <dbReference type="ARBA" id="ARBA00023204"/>
    </source>
</evidence>
<dbReference type="InterPro" id="IPR012319">
    <property type="entry name" value="FPG_cat"/>
</dbReference>
<keyword evidence="8 18" id="KW-0378">Hydrolase</keyword>
<dbReference type="SUPFAM" id="SSF57716">
    <property type="entry name" value="Glucocorticoid receptor-like (DNA-binding domain)"/>
    <property type="match status" value="1"/>
</dbReference>
<evidence type="ECO:0000256" key="3">
    <source>
        <dbReference type="ARBA" id="ARBA00009409"/>
    </source>
</evidence>
<dbReference type="InterPro" id="IPR010979">
    <property type="entry name" value="Ribosomal_uS13-like_H2TH"/>
</dbReference>
<dbReference type="Gene3D" id="3.20.190.10">
    <property type="entry name" value="MutM-like, N-terminal"/>
    <property type="match status" value="1"/>
</dbReference>
<evidence type="ECO:0000256" key="14">
    <source>
        <dbReference type="ARBA" id="ARBA00023295"/>
    </source>
</evidence>
<dbReference type="Pfam" id="PF06831">
    <property type="entry name" value="H2TH"/>
    <property type="match status" value="1"/>
</dbReference>
<protein>
    <submittedName>
        <fullName evidence="18">Formamidopyrimidine-DNA glycosylase</fullName>
        <ecNumber evidence="18">3.2.2.23</ecNumber>
    </submittedName>
</protein>
<keyword evidence="5" id="KW-0479">Metal-binding</keyword>
<evidence type="ECO:0000256" key="2">
    <source>
        <dbReference type="ARBA" id="ARBA00001947"/>
    </source>
</evidence>
<dbReference type="PROSITE" id="PS51068">
    <property type="entry name" value="FPG_CAT"/>
    <property type="match status" value="1"/>
</dbReference>
<dbReference type="InterPro" id="IPR000214">
    <property type="entry name" value="Znf_DNA_glyclase/AP_lyase"/>
</dbReference>
<dbReference type="FunFam" id="3.20.190.10:FF:000001">
    <property type="entry name" value="Formamidopyrimidine-DNA glycosylase"/>
    <property type="match status" value="1"/>
</dbReference>
<dbReference type="EMBL" id="UOEW01000014">
    <property type="protein sequence ID" value="VAW32992.1"/>
    <property type="molecule type" value="Genomic_DNA"/>
</dbReference>
<gene>
    <name evidence="18" type="ORF">MNBD_GAMMA01-2062</name>
</gene>
<dbReference type="SMART" id="SM00898">
    <property type="entry name" value="Fapy_DNA_glyco"/>
    <property type="match status" value="1"/>
</dbReference>
<evidence type="ECO:0000259" key="17">
    <source>
        <dbReference type="PROSITE" id="PS51068"/>
    </source>
</evidence>
<dbReference type="SMART" id="SM01232">
    <property type="entry name" value="H2TH"/>
    <property type="match status" value="1"/>
</dbReference>
<feature type="domain" description="Formamidopyrimidine-DNA glycosylase catalytic" evidence="17">
    <location>
        <begin position="2"/>
        <end position="114"/>
    </location>
</feature>
<dbReference type="PANTHER" id="PTHR22993:SF9">
    <property type="entry name" value="FORMAMIDOPYRIMIDINE-DNA GLYCOSYLASE"/>
    <property type="match status" value="1"/>
</dbReference>
<dbReference type="PROSITE" id="PS51066">
    <property type="entry name" value="ZF_FPG_2"/>
    <property type="match status" value="1"/>
</dbReference>
<evidence type="ECO:0000256" key="12">
    <source>
        <dbReference type="ARBA" id="ARBA00023239"/>
    </source>
</evidence>
<evidence type="ECO:0000256" key="10">
    <source>
        <dbReference type="ARBA" id="ARBA00023125"/>
    </source>
</evidence>
<comment type="cofactor">
    <cofactor evidence="2">
        <name>Zn(2+)</name>
        <dbReference type="ChEBI" id="CHEBI:29105"/>
    </cofactor>
</comment>
<dbReference type="CDD" id="cd08966">
    <property type="entry name" value="EcFpg-like_N"/>
    <property type="match status" value="1"/>
</dbReference>
<accession>A0A3B0V2M4</accession>